<evidence type="ECO:0000313" key="2">
    <source>
        <dbReference type="EMBL" id="GES03642.1"/>
    </source>
</evidence>
<protein>
    <submittedName>
        <fullName evidence="2">Uncharacterized protein</fullName>
    </submittedName>
</protein>
<name>A0A5M3W6S9_9ACTN</name>
<reference evidence="2 3" key="1">
    <citation type="submission" date="2019-10" db="EMBL/GenBank/DDBJ databases">
        <title>Whole genome shotgun sequence of Acrocarpospora corrugata NBRC 13972.</title>
        <authorList>
            <person name="Ichikawa N."/>
            <person name="Kimura A."/>
            <person name="Kitahashi Y."/>
            <person name="Komaki H."/>
            <person name="Oguchi A."/>
        </authorList>
    </citation>
    <scope>NUCLEOTIDE SEQUENCE [LARGE SCALE GENOMIC DNA]</scope>
    <source>
        <strain evidence="2 3">NBRC 13972</strain>
    </source>
</reference>
<dbReference type="Proteomes" id="UP000334990">
    <property type="component" value="Unassembled WGS sequence"/>
</dbReference>
<comment type="caution">
    <text evidence="2">The sequence shown here is derived from an EMBL/GenBank/DDBJ whole genome shotgun (WGS) entry which is preliminary data.</text>
</comment>
<dbReference type="EMBL" id="BLAD01000071">
    <property type="protein sequence ID" value="GES03642.1"/>
    <property type="molecule type" value="Genomic_DNA"/>
</dbReference>
<gene>
    <name evidence="2" type="ORF">Acor_57080</name>
</gene>
<sequence length="105" mass="11125">MRSDRAKGARGLPTGEASPREDASDASGCGSRLRQGWYGSAGLGTKRLPWGGHRSVTNGLYPPHHDRANETPQNALKISLRPPRAAANSQAEPRIEATPGRGNEG</sequence>
<proteinExistence type="predicted"/>
<keyword evidence="3" id="KW-1185">Reference proteome</keyword>
<feature type="region of interest" description="Disordered" evidence="1">
    <location>
        <begin position="1"/>
        <end position="105"/>
    </location>
</feature>
<evidence type="ECO:0000256" key="1">
    <source>
        <dbReference type="SAM" id="MobiDB-lite"/>
    </source>
</evidence>
<accession>A0A5M3W6S9</accession>
<organism evidence="2 3">
    <name type="scientific">Acrocarpospora corrugata</name>
    <dbReference type="NCBI Taxonomy" id="35763"/>
    <lineage>
        <taxon>Bacteria</taxon>
        <taxon>Bacillati</taxon>
        <taxon>Actinomycetota</taxon>
        <taxon>Actinomycetes</taxon>
        <taxon>Streptosporangiales</taxon>
        <taxon>Streptosporangiaceae</taxon>
        <taxon>Acrocarpospora</taxon>
    </lineage>
</organism>
<dbReference type="AlphaFoldDB" id="A0A5M3W6S9"/>
<evidence type="ECO:0000313" key="3">
    <source>
        <dbReference type="Proteomes" id="UP000334990"/>
    </source>
</evidence>